<gene>
    <name evidence="1" type="primary">g.49833</name>
    <name evidence="1" type="ORF">TNCV_1038161</name>
</gene>
<protein>
    <submittedName>
        <fullName evidence="1">Uncharacterized protein</fullName>
    </submittedName>
</protein>
<dbReference type="Proteomes" id="UP000887159">
    <property type="component" value="Unassembled WGS sequence"/>
</dbReference>
<reference evidence="1" key="1">
    <citation type="submission" date="2020-08" db="EMBL/GenBank/DDBJ databases">
        <title>Multicomponent nature underlies the extraordinary mechanical properties of spider dragline silk.</title>
        <authorList>
            <person name="Kono N."/>
            <person name="Nakamura H."/>
            <person name="Mori M."/>
            <person name="Yoshida Y."/>
            <person name="Ohtoshi R."/>
            <person name="Malay A.D."/>
            <person name="Moran D.A.P."/>
            <person name="Tomita M."/>
            <person name="Numata K."/>
            <person name="Arakawa K."/>
        </authorList>
    </citation>
    <scope>NUCLEOTIDE SEQUENCE</scope>
</reference>
<evidence type="ECO:0000313" key="2">
    <source>
        <dbReference type="Proteomes" id="UP000887159"/>
    </source>
</evidence>
<proteinExistence type="predicted"/>
<organism evidence="1 2">
    <name type="scientific">Trichonephila clavipes</name>
    <name type="common">Golden silk orbweaver</name>
    <name type="synonym">Nephila clavipes</name>
    <dbReference type="NCBI Taxonomy" id="2585209"/>
    <lineage>
        <taxon>Eukaryota</taxon>
        <taxon>Metazoa</taxon>
        <taxon>Ecdysozoa</taxon>
        <taxon>Arthropoda</taxon>
        <taxon>Chelicerata</taxon>
        <taxon>Arachnida</taxon>
        <taxon>Araneae</taxon>
        <taxon>Araneomorphae</taxon>
        <taxon>Entelegynae</taxon>
        <taxon>Araneoidea</taxon>
        <taxon>Nephilidae</taxon>
        <taxon>Trichonephila</taxon>
    </lineage>
</organism>
<sequence>MQKCRFDAPFMPIKTTMILTPMKDTEDGFEECKTKYKALRKKLENYEYDNFQTFYEDNNINSDEEYVNVIRAGINRPKVFRSDNLMKNGTILLIHL</sequence>
<name>A0A8X6VW48_TRICX</name>
<dbReference type="EMBL" id="BMAU01021364">
    <property type="protein sequence ID" value="GFY23517.1"/>
    <property type="molecule type" value="Genomic_DNA"/>
</dbReference>
<keyword evidence="2" id="KW-1185">Reference proteome</keyword>
<comment type="caution">
    <text evidence="1">The sequence shown here is derived from an EMBL/GenBank/DDBJ whole genome shotgun (WGS) entry which is preliminary data.</text>
</comment>
<accession>A0A8X6VW48</accession>
<dbReference type="AlphaFoldDB" id="A0A8X6VW48"/>
<evidence type="ECO:0000313" key="1">
    <source>
        <dbReference type="EMBL" id="GFY23517.1"/>
    </source>
</evidence>